<evidence type="ECO:0008006" key="3">
    <source>
        <dbReference type="Google" id="ProtNLM"/>
    </source>
</evidence>
<organism evidence="1 2">
    <name type="scientific">Blautia hominis</name>
    <dbReference type="NCBI Taxonomy" id="2025493"/>
    <lineage>
        <taxon>Bacteria</taxon>
        <taxon>Bacillati</taxon>
        <taxon>Bacillota</taxon>
        <taxon>Clostridia</taxon>
        <taxon>Lachnospirales</taxon>
        <taxon>Lachnospiraceae</taxon>
        <taxon>Blautia</taxon>
    </lineage>
</organism>
<accession>A0ABQ0BGE3</accession>
<name>A0ABQ0BGE3_9FIRM</name>
<sequence length="122" mass="13395">MANVNIGNLANAIMKDLEEYANTTADELKAAAKEIGKETAKELQKTSPKASGVYAKDWTSSVQSEKSNSISVIVHDKKYQITHLLEKGHQNRNGGRTPAIVHIAPAEEAAVDQLEKELRKRL</sequence>
<dbReference type="EMBL" id="BAABYW010000001">
    <property type="protein sequence ID" value="GAA6410537.1"/>
    <property type="molecule type" value="Genomic_DNA"/>
</dbReference>
<keyword evidence="2" id="KW-1185">Reference proteome</keyword>
<dbReference type="Proteomes" id="UP001600943">
    <property type="component" value="Unassembled WGS sequence"/>
</dbReference>
<proteinExistence type="predicted"/>
<dbReference type="RefSeq" id="WP_369861586.1">
    <property type="nucleotide sequence ID" value="NZ_BAABYW010000001.1"/>
</dbReference>
<evidence type="ECO:0000313" key="2">
    <source>
        <dbReference type="Proteomes" id="UP001600943"/>
    </source>
</evidence>
<gene>
    <name evidence="1" type="ORF">K040078D81_46540</name>
</gene>
<evidence type="ECO:0000313" key="1">
    <source>
        <dbReference type="EMBL" id="GAA6410537.1"/>
    </source>
</evidence>
<reference evidence="1 2" key="1">
    <citation type="submission" date="2024-04" db="EMBL/GenBank/DDBJ databases">
        <title>Defined microbial consortia suppress multidrug-resistant proinflammatory Enterobacteriaceae via ecological control.</title>
        <authorList>
            <person name="Furuichi M."/>
            <person name="Kawaguchi T."/>
            <person name="Pust M."/>
            <person name="Yasuma K."/>
            <person name="Plichta D."/>
            <person name="Hasegawa N."/>
            <person name="Ohya T."/>
            <person name="Bhattarai S."/>
            <person name="Sasajima S."/>
            <person name="Aoto Y."/>
            <person name="Tuganbaev T."/>
            <person name="Yaginuma M."/>
            <person name="Ueda M."/>
            <person name="Okahashi N."/>
            <person name="Amafuji K."/>
            <person name="Kiridooshi Y."/>
            <person name="Sugita K."/>
            <person name="Strazar M."/>
            <person name="Skelly A."/>
            <person name="Suda W."/>
            <person name="Hattori M."/>
            <person name="Nakamoto N."/>
            <person name="Caballero S."/>
            <person name="Norman J."/>
            <person name="Olle B."/>
            <person name="Tanoue T."/>
            <person name="Arita M."/>
            <person name="Bucci V."/>
            <person name="Atarashi K."/>
            <person name="Xavier R."/>
            <person name="Honda K."/>
        </authorList>
    </citation>
    <scope>NUCLEOTIDE SEQUENCE [LARGE SCALE GENOMIC DNA]</scope>
    <source>
        <strain evidence="2">k04-0078-D8-1</strain>
    </source>
</reference>
<comment type="caution">
    <text evidence="1">The sequence shown here is derived from an EMBL/GenBank/DDBJ whole genome shotgun (WGS) entry which is preliminary data.</text>
</comment>
<dbReference type="Pfam" id="PF04883">
    <property type="entry name" value="HK97-gp10_like"/>
    <property type="match status" value="1"/>
</dbReference>
<dbReference type="InterPro" id="IPR010064">
    <property type="entry name" value="HK97-gp10_tail"/>
</dbReference>
<protein>
    <recommendedName>
        <fullName evidence="3">HK97 gp10 family phage protein</fullName>
    </recommendedName>
</protein>